<evidence type="ECO:0000256" key="2">
    <source>
        <dbReference type="ARBA" id="ARBA00022729"/>
    </source>
</evidence>
<dbReference type="Gene3D" id="1.50.10.100">
    <property type="entry name" value="Chondroitin AC/alginate lyase"/>
    <property type="match status" value="1"/>
</dbReference>
<dbReference type="GO" id="GO:0016829">
    <property type="term" value="F:lyase activity"/>
    <property type="evidence" value="ECO:0007669"/>
    <property type="project" value="UniProtKB-KW"/>
</dbReference>
<evidence type="ECO:0000259" key="5">
    <source>
        <dbReference type="Pfam" id="PF07940"/>
    </source>
</evidence>
<keyword evidence="7" id="KW-1185">Reference proteome</keyword>
<organism evidence="6 7">
    <name type="scientific">Campylobacter devanensis</name>
    <dbReference type="NCBI Taxonomy" id="3161138"/>
    <lineage>
        <taxon>Bacteria</taxon>
        <taxon>Pseudomonadati</taxon>
        <taxon>Campylobacterota</taxon>
        <taxon>Epsilonproteobacteria</taxon>
        <taxon>Campylobacterales</taxon>
        <taxon>Campylobacteraceae</taxon>
        <taxon>Campylobacter</taxon>
    </lineage>
</organism>
<evidence type="ECO:0000313" key="6">
    <source>
        <dbReference type="EMBL" id="ARQ99270.1"/>
    </source>
</evidence>
<evidence type="ECO:0000256" key="1">
    <source>
        <dbReference type="ARBA" id="ARBA00004418"/>
    </source>
</evidence>
<feature type="domain" description="Heparinase II/III-like C-terminal" evidence="5">
    <location>
        <begin position="320"/>
        <end position="456"/>
    </location>
</feature>
<keyword evidence="3" id="KW-0574">Periplasm</keyword>
<proteinExistence type="predicted"/>
<dbReference type="AlphaFoldDB" id="A0A1X9SSS6"/>
<dbReference type="KEGG" id="cdev:CIGN_0990"/>
<protein>
    <submittedName>
        <fullName evidence="6">Heparin II/III domain protein</fullName>
    </submittedName>
</protein>
<gene>
    <name evidence="6" type="ORF">CIGN_0990</name>
</gene>
<dbReference type="SUPFAM" id="SSF48230">
    <property type="entry name" value="Chondroitin AC/alginate lyase"/>
    <property type="match status" value="1"/>
</dbReference>
<dbReference type="GO" id="GO:0042597">
    <property type="term" value="C:periplasmic space"/>
    <property type="evidence" value="ECO:0007669"/>
    <property type="project" value="UniProtKB-SubCell"/>
</dbReference>
<keyword evidence="4" id="KW-0456">Lyase</keyword>
<dbReference type="InterPro" id="IPR008929">
    <property type="entry name" value="Chondroitin_lyas"/>
</dbReference>
<comment type="subcellular location">
    <subcellularLocation>
        <location evidence="1">Periplasm</location>
    </subcellularLocation>
</comment>
<evidence type="ECO:0000256" key="3">
    <source>
        <dbReference type="ARBA" id="ARBA00022764"/>
    </source>
</evidence>
<dbReference type="Gene3D" id="2.70.98.70">
    <property type="match status" value="1"/>
</dbReference>
<dbReference type="InterPro" id="IPR012480">
    <property type="entry name" value="Hepar_II_III_C"/>
</dbReference>
<dbReference type="Pfam" id="PF07940">
    <property type="entry name" value="Hepar_II_III_C"/>
    <property type="match status" value="1"/>
</dbReference>
<sequence>MNHNILRIFYPEIFSNLKKSSLKDNLDKLKNNILKGDKRRNLDDLKIINERDWEQTNTLPDSAAWHFHTLGRSLSSNLYEKIRSDESIDLVVEHVKMWINWDKNSKIKHEQVYSGHTVALRLEFLLLVYIFRQDSLILKTIQEHIDFLKQNYDGDWNHGLDQSIALLKAAYFFNLSAIKELAIQRIYSNFNQTFDEEGVCQEQAISYHHYNIYRFWHVMKIFKFINENYKIFENKLNLANNFLLWAILPNGYYCNLGDTIYEKPSFDVFTKEQKALIEQNSSLINELFYPSVNGGAVFKAGYIFMRSNWGGVVNNSSPRHLSTRFGPARIIHGHNDHMSITYFDGKPLIVDGGFSGYSDDAFRNFVRSPLAHNVVFIENHPKFKWDSETFLKEYKTYENNAYFTLEDTPYDGVIRKRSVFSNIDNATLVIQDTIISNREFTYTQNFNIDDDILLNNNGDIALNCGYILKNIINKNDKLEISKVRMQYNGDKVNILGGYACNVPNNKEIYNVRTYKTGKKVDFLSIFSKNKIDLIDNNLIICDNTLFDIANKAQYKINSLNTTSQTITNNKNKKSFIEIDLPLWQYILLYIECQNDGYFYIKPSDKIKYRFNKYYILKDKKQLEFVLLENQKIDVKININNLEYLKYKEK</sequence>
<dbReference type="EMBL" id="CP018788">
    <property type="protein sequence ID" value="ARQ99270.1"/>
    <property type="molecule type" value="Genomic_DNA"/>
</dbReference>
<reference evidence="6 7" key="1">
    <citation type="journal article" date="2017" name="Genome Biol. Evol.">
        <title>Comparative Genomic Analysis Identifies a Campylobacter Clade Deficient in Selenium Metabolism.</title>
        <authorList>
            <person name="Miller W.G."/>
            <person name="Yee E."/>
            <person name="Lopes B.S."/>
            <person name="Chapman M.H."/>
            <person name="Huynh S."/>
            <person name="Bono J.L."/>
            <person name="Parker C.T."/>
            <person name="Strachan N.J.C."/>
            <person name="Forbes K.J."/>
        </authorList>
    </citation>
    <scope>NUCLEOTIDE SEQUENCE [LARGE SCALE GENOMIC DNA]</scope>
    <source>
        <strain evidence="6 7">NCTC 13003</strain>
    </source>
</reference>
<keyword evidence="2" id="KW-0732">Signal</keyword>
<dbReference type="STRING" id="1660064.CIGN_0990"/>
<accession>A0A381D9K1</accession>
<accession>A0A1X9SSS6</accession>
<evidence type="ECO:0000256" key="4">
    <source>
        <dbReference type="ARBA" id="ARBA00023239"/>
    </source>
</evidence>
<dbReference type="Proteomes" id="UP000194309">
    <property type="component" value="Chromosome"/>
</dbReference>
<dbReference type="OrthoDB" id="9763014at2"/>
<dbReference type="PANTHER" id="PTHR39210">
    <property type="entry name" value="HEPARIN-SULFATE LYASE"/>
    <property type="match status" value="1"/>
</dbReference>
<name>A0A1X9SSS6_9BACT</name>
<evidence type="ECO:0000313" key="7">
    <source>
        <dbReference type="Proteomes" id="UP000194309"/>
    </source>
</evidence>
<dbReference type="PANTHER" id="PTHR39210:SF1">
    <property type="entry name" value="HEPARIN-SULFATE LYASE"/>
    <property type="match status" value="1"/>
</dbReference>